<dbReference type="EnsemblPlants" id="evm.model.05.655">
    <property type="protein sequence ID" value="cds.evm.model.05.655"/>
    <property type="gene ID" value="evm.TU.05.655"/>
</dbReference>
<keyword evidence="2" id="KW-1185">Reference proteome</keyword>
<reference evidence="1" key="2">
    <citation type="submission" date="2021-03" db="UniProtKB">
        <authorList>
            <consortium name="EnsemblPlants"/>
        </authorList>
    </citation>
    <scope>IDENTIFICATION</scope>
</reference>
<dbReference type="EMBL" id="UZAU01000437">
    <property type="status" value="NOT_ANNOTATED_CDS"/>
    <property type="molecule type" value="Genomic_DNA"/>
</dbReference>
<organism evidence="1 2">
    <name type="scientific">Cannabis sativa</name>
    <name type="common">Hemp</name>
    <name type="synonym">Marijuana</name>
    <dbReference type="NCBI Taxonomy" id="3483"/>
    <lineage>
        <taxon>Eukaryota</taxon>
        <taxon>Viridiplantae</taxon>
        <taxon>Streptophyta</taxon>
        <taxon>Embryophyta</taxon>
        <taxon>Tracheophyta</taxon>
        <taxon>Spermatophyta</taxon>
        <taxon>Magnoliopsida</taxon>
        <taxon>eudicotyledons</taxon>
        <taxon>Gunneridae</taxon>
        <taxon>Pentapetalae</taxon>
        <taxon>rosids</taxon>
        <taxon>fabids</taxon>
        <taxon>Rosales</taxon>
        <taxon>Cannabaceae</taxon>
        <taxon>Cannabis</taxon>
    </lineage>
</organism>
<protein>
    <submittedName>
        <fullName evidence="1">Uncharacterized protein</fullName>
    </submittedName>
</protein>
<dbReference type="Proteomes" id="UP000596661">
    <property type="component" value="Chromosome 5"/>
</dbReference>
<reference evidence="1" key="1">
    <citation type="submission" date="2018-11" db="EMBL/GenBank/DDBJ databases">
        <authorList>
            <person name="Grassa J C."/>
        </authorList>
    </citation>
    <scope>NUCLEOTIDE SEQUENCE [LARGE SCALE GENOMIC DNA]</scope>
</reference>
<evidence type="ECO:0000313" key="1">
    <source>
        <dbReference type="EnsemblPlants" id="cds.evm.model.05.655"/>
    </source>
</evidence>
<dbReference type="AlphaFoldDB" id="A0A803PRA8"/>
<accession>A0A803PRA8</accession>
<proteinExistence type="predicted"/>
<evidence type="ECO:0000313" key="2">
    <source>
        <dbReference type="Proteomes" id="UP000596661"/>
    </source>
</evidence>
<sequence>MSSTFSSSFVKGLWKVIRCLSSSLGTVVGMDSTKKKPASDREMESSFKLSRKMKKDEDFTEKFDVQGKFWNTPHGKDNGKELVLPCYGQWEEELVGHRMCLNI</sequence>
<name>A0A803PRA8_CANSA</name>
<dbReference type="Gramene" id="evm.model.05.655">
    <property type="protein sequence ID" value="cds.evm.model.05.655"/>
    <property type="gene ID" value="evm.TU.05.655"/>
</dbReference>